<dbReference type="AlphaFoldDB" id="A0AAW1NXR2"/>
<sequence length="254" mass="27788">MQAPWHGRKVLLIDLDDTLYRVPEIPTLMRDNIQRYMLDQLHIAAEQVPDLCTECYSTYGTTMAGLVAKGYSLPYDEWHAAVHGTLPYQRLLAKDEQLVQLLQSIPLPKFVFTNADRKHAEVCLGILGLGHLFEGIICFESIQEQALQQGLRTAAGPIICKPAKEAFQLALQQCGGDADTAIFLDDSLRNVSAGRALGMFTVQVGCTSTQSADLAVPTLHALPAWLWSGGHAPAAQHLAPNMDGLLQEKVLVTS</sequence>
<dbReference type="Proteomes" id="UP001465755">
    <property type="component" value="Unassembled WGS sequence"/>
</dbReference>
<dbReference type="InterPro" id="IPR036412">
    <property type="entry name" value="HAD-like_sf"/>
</dbReference>
<evidence type="ECO:0008006" key="3">
    <source>
        <dbReference type="Google" id="ProtNLM"/>
    </source>
</evidence>
<dbReference type="SFLD" id="SFLDG01132">
    <property type="entry name" value="C1.5.3:_5'-Nucleotidase_Like"/>
    <property type="match status" value="1"/>
</dbReference>
<dbReference type="InterPro" id="IPR010237">
    <property type="entry name" value="Pyr-5-nucltdase"/>
</dbReference>
<dbReference type="NCBIfam" id="TIGR01509">
    <property type="entry name" value="HAD-SF-IA-v3"/>
    <property type="match status" value="1"/>
</dbReference>
<dbReference type="PANTHER" id="PTHR12725">
    <property type="entry name" value="HALOACID DEHALOGENASE-LIKE HYDROLASE"/>
    <property type="match status" value="1"/>
</dbReference>
<name>A0AAW1NXR2_9CHLO</name>
<dbReference type="InterPro" id="IPR023214">
    <property type="entry name" value="HAD_sf"/>
</dbReference>
<gene>
    <name evidence="1" type="ORF">WJX73_005124</name>
</gene>
<reference evidence="1 2" key="1">
    <citation type="journal article" date="2024" name="Nat. Commun.">
        <title>Phylogenomics reveals the evolutionary origins of lichenization in chlorophyte algae.</title>
        <authorList>
            <person name="Puginier C."/>
            <person name="Libourel C."/>
            <person name="Otte J."/>
            <person name="Skaloud P."/>
            <person name="Haon M."/>
            <person name="Grisel S."/>
            <person name="Petersen M."/>
            <person name="Berrin J.G."/>
            <person name="Delaux P.M."/>
            <person name="Dal Grande F."/>
            <person name="Keller J."/>
        </authorList>
    </citation>
    <scope>NUCLEOTIDE SEQUENCE [LARGE SCALE GENOMIC DNA]</scope>
    <source>
        <strain evidence="1 2">SAG 2036</strain>
    </source>
</reference>
<dbReference type="PANTHER" id="PTHR12725:SF117">
    <property type="entry name" value="HALOACID DEHALOGENASE-LIKE HYDROLASE"/>
    <property type="match status" value="1"/>
</dbReference>
<dbReference type="SUPFAM" id="SSF56784">
    <property type="entry name" value="HAD-like"/>
    <property type="match status" value="1"/>
</dbReference>
<dbReference type="SFLD" id="SFLDG01129">
    <property type="entry name" value="C1.5:_HAD__Beta-PGM__Phosphata"/>
    <property type="match status" value="1"/>
</dbReference>
<comment type="caution">
    <text evidence="1">The sequence shown here is derived from an EMBL/GenBank/DDBJ whole genome shotgun (WGS) entry which is preliminary data.</text>
</comment>
<dbReference type="Pfam" id="PF00702">
    <property type="entry name" value="Hydrolase"/>
    <property type="match status" value="1"/>
</dbReference>
<proteinExistence type="predicted"/>
<dbReference type="Gene3D" id="3.40.50.1000">
    <property type="entry name" value="HAD superfamily/HAD-like"/>
    <property type="match status" value="1"/>
</dbReference>
<evidence type="ECO:0000313" key="2">
    <source>
        <dbReference type="Proteomes" id="UP001465755"/>
    </source>
</evidence>
<keyword evidence="2" id="KW-1185">Reference proteome</keyword>
<dbReference type="SFLD" id="SFLDS00003">
    <property type="entry name" value="Haloacid_Dehalogenase"/>
    <property type="match status" value="1"/>
</dbReference>
<accession>A0AAW1NXR2</accession>
<dbReference type="InterPro" id="IPR006439">
    <property type="entry name" value="HAD-SF_hydro_IA"/>
</dbReference>
<dbReference type="EMBL" id="JALJOQ010000096">
    <property type="protein sequence ID" value="KAK9798591.1"/>
    <property type="molecule type" value="Genomic_DNA"/>
</dbReference>
<organism evidence="1 2">
    <name type="scientific">Symbiochloris irregularis</name>
    <dbReference type="NCBI Taxonomy" id="706552"/>
    <lineage>
        <taxon>Eukaryota</taxon>
        <taxon>Viridiplantae</taxon>
        <taxon>Chlorophyta</taxon>
        <taxon>core chlorophytes</taxon>
        <taxon>Trebouxiophyceae</taxon>
        <taxon>Trebouxiales</taxon>
        <taxon>Trebouxiaceae</taxon>
        <taxon>Symbiochloris</taxon>
    </lineage>
</organism>
<dbReference type="NCBIfam" id="TIGR01993">
    <property type="entry name" value="Pyr-5-nucltdase"/>
    <property type="match status" value="1"/>
</dbReference>
<evidence type="ECO:0000313" key="1">
    <source>
        <dbReference type="EMBL" id="KAK9798591.1"/>
    </source>
</evidence>
<dbReference type="Gene3D" id="1.10.150.450">
    <property type="match status" value="1"/>
</dbReference>
<protein>
    <recommendedName>
        <fullName evidence="3">Pyrimidine 5-nucleotidase</fullName>
    </recommendedName>
</protein>